<name>A0ABS8D906_9NEIS</name>
<dbReference type="InterPro" id="IPR002937">
    <property type="entry name" value="Amino_oxidase"/>
</dbReference>
<protein>
    <submittedName>
        <fullName evidence="2">FAD-dependent oxidoreductase</fullName>
    </submittedName>
</protein>
<dbReference type="Gene3D" id="3.50.50.60">
    <property type="entry name" value="FAD/NAD(P)-binding domain"/>
    <property type="match status" value="1"/>
</dbReference>
<dbReference type="Proteomes" id="UP001165395">
    <property type="component" value="Unassembled WGS sequence"/>
</dbReference>
<dbReference type="Pfam" id="PF01593">
    <property type="entry name" value="Amino_oxidase"/>
    <property type="match status" value="1"/>
</dbReference>
<keyword evidence="3" id="KW-1185">Reference proteome</keyword>
<evidence type="ECO:0000313" key="2">
    <source>
        <dbReference type="EMBL" id="MCB6184703.1"/>
    </source>
</evidence>
<dbReference type="EMBL" id="JAJBZT010000008">
    <property type="protein sequence ID" value="MCB6184703.1"/>
    <property type="molecule type" value="Genomic_DNA"/>
</dbReference>
<dbReference type="PANTHER" id="PTHR16128">
    <property type="entry name" value="FAD/NAD(P)-BINDING OXIDOREDUCTASE FAMILY PROTEIN"/>
    <property type="match status" value="1"/>
</dbReference>
<evidence type="ECO:0000313" key="3">
    <source>
        <dbReference type="Proteomes" id="UP001165395"/>
    </source>
</evidence>
<dbReference type="Pfam" id="PF13450">
    <property type="entry name" value="NAD_binding_8"/>
    <property type="match status" value="1"/>
</dbReference>
<dbReference type="InterPro" id="IPR036188">
    <property type="entry name" value="FAD/NAD-bd_sf"/>
</dbReference>
<accession>A0ABS8D906</accession>
<feature type="domain" description="Amine oxidase" evidence="1">
    <location>
        <begin position="101"/>
        <end position="320"/>
    </location>
</feature>
<dbReference type="SUPFAM" id="SSF51905">
    <property type="entry name" value="FAD/NAD(P)-binding domain"/>
    <property type="match status" value="1"/>
</dbReference>
<proteinExistence type="predicted"/>
<organism evidence="2 3">
    <name type="scientific">Leeia speluncae</name>
    <dbReference type="NCBI Taxonomy" id="2884804"/>
    <lineage>
        <taxon>Bacteria</taxon>
        <taxon>Pseudomonadati</taxon>
        <taxon>Pseudomonadota</taxon>
        <taxon>Betaproteobacteria</taxon>
        <taxon>Neisseriales</taxon>
        <taxon>Leeiaceae</taxon>
        <taxon>Leeia</taxon>
    </lineage>
</organism>
<comment type="caution">
    <text evidence="2">The sequence shown here is derived from an EMBL/GenBank/DDBJ whole genome shotgun (WGS) entry which is preliminary data.</text>
</comment>
<reference evidence="2" key="1">
    <citation type="submission" date="2021-10" db="EMBL/GenBank/DDBJ databases">
        <title>The complete genome sequence of Leeia sp. TBRC 13508.</title>
        <authorList>
            <person name="Charoenyingcharoen P."/>
            <person name="Yukphan P."/>
        </authorList>
    </citation>
    <scope>NUCLEOTIDE SEQUENCE</scope>
    <source>
        <strain evidence="2">TBRC 13508</strain>
    </source>
</reference>
<evidence type="ECO:0000259" key="1">
    <source>
        <dbReference type="Pfam" id="PF01593"/>
    </source>
</evidence>
<gene>
    <name evidence="2" type="ORF">LIN78_14235</name>
</gene>
<dbReference type="Gene3D" id="3.90.660.10">
    <property type="match status" value="1"/>
</dbReference>
<sequence>MGAGMTGITAAHTLQKAGRSVIILEKARGIGGRMSTRRSDEHQWDHGAQYFTAEDKRFVAMVESWQAKGIVKVWETPIGAWDGQHLSKVSRKPHYVGTPKLNAPLHDLAEGIDIRLQTQVTDIEKHEDGWHVFTPDLEYICEELVLAIPSPQAVALLPPKHPFYEFATSIKISPCWALLVHTPVALPFPYGGIYVNQGPIRWIANNSTKPGRASSHDGTDWVIHATPEWSLAHLEATADDIAQQLLAEFEHFILKQEPAFRYFNWQQVQVHRWRYSRYFGQIQLKYALHEDSLTLAGDWLSNGRIEGAFLSGLAAAEAILENKY</sequence>
<dbReference type="PANTHER" id="PTHR16128:SF5">
    <property type="entry name" value="FAD_NAD(P)-BINDING OXIDOREDUCTASE FAMILY PROTEIN"/>
    <property type="match status" value="1"/>
</dbReference>